<evidence type="ECO:0000256" key="5">
    <source>
        <dbReference type="ARBA" id="ARBA00022475"/>
    </source>
</evidence>
<dbReference type="EMBL" id="JBHSDU010000003">
    <property type="protein sequence ID" value="MFC4310409.1"/>
    <property type="molecule type" value="Genomic_DNA"/>
</dbReference>
<dbReference type="EC" id="2.3.2.3" evidence="3"/>
<evidence type="ECO:0000256" key="13">
    <source>
        <dbReference type="ARBA" id="ARBA00047540"/>
    </source>
</evidence>
<feature type="transmembrane region" description="Helical" evidence="14">
    <location>
        <begin position="290"/>
        <end position="309"/>
    </location>
</feature>
<protein>
    <recommendedName>
        <fullName evidence="4">Phosphatidylglycerol lysyltransferase</fullName>
        <ecNumber evidence="3">2.3.2.3</ecNumber>
    </recommendedName>
    <alternativeName>
        <fullName evidence="12">Lysylphosphatidylglycerol synthase</fullName>
    </alternativeName>
</protein>
<comment type="subcellular location">
    <subcellularLocation>
        <location evidence="1">Cell membrane</location>
        <topology evidence="1">Multi-pass membrane protein</topology>
    </subcellularLocation>
</comment>
<dbReference type="InterPro" id="IPR051211">
    <property type="entry name" value="PG_lysyltransferase"/>
</dbReference>
<keyword evidence="5" id="KW-1003">Cell membrane</keyword>
<dbReference type="RefSeq" id="WP_380597881.1">
    <property type="nucleotide sequence ID" value="NZ_JBHSDU010000003.1"/>
</dbReference>
<comment type="catalytic activity">
    <reaction evidence="13">
        <text>L-lysyl-tRNA(Lys) + a 1,2-diacyl-sn-glycero-3-phospho-(1'-sn-glycerol) = a 1,2-diacyl-sn-glycero-3-phospho-1'-(3'-O-L-lysyl)-sn-glycerol + tRNA(Lys)</text>
        <dbReference type="Rhea" id="RHEA:10668"/>
        <dbReference type="Rhea" id="RHEA-COMP:9696"/>
        <dbReference type="Rhea" id="RHEA-COMP:9697"/>
        <dbReference type="ChEBI" id="CHEBI:64716"/>
        <dbReference type="ChEBI" id="CHEBI:75792"/>
        <dbReference type="ChEBI" id="CHEBI:78442"/>
        <dbReference type="ChEBI" id="CHEBI:78529"/>
        <dbReference type="EC" id="2.3.2.3"/>
    </reaction>
</comment>
<evidence type="ECO:0000313" key="16">
    <source>
        <dbReference type="EMBL" id="MFC4310409.1"/>
    </source>
</evidence>
<dbReference type="PANTHER" id="PTHR34697:SF2">
    <property type="entry name" value="PHOSPHATIDYLGLYCEROL LYSYLTRANSFERASE"/>
    <property type="match status" value="1"/>
</dbReference>
<feature type="transmembrane region" description="Helical" evidence="14">
    <location>
        <begin position="414"/>
        <end position="430"/>
    </location>
</feature>
<evidence type="ECO:0000256" key="3">
    <source>
        <dbReference type="ARBA" id="ARBA00012014"/>
    </source>
</evidence>
<evidence type="ECO:0000313" key="17">
    <source>
        <dbReference type="Proteomes" id="UP001595904"/>
    </source>
</evidence>
<feature type="transmembrane region" description="Helical" evidence="14">
    <location>
        <begin position="450"/>
        <end position="472"/>
    </location>
</feature>
<feature type="transmembrane region" description="Helical" evidence="14">
    <location>
        <begin position="12"/>
        <end position="35"/>
    </location>
</feature>
<dbReference type="InterPro" id="IPR022791">
    <property type="entry name" value="L-PG_synthase/AglD"/>
</dbReference>
<dbReference type="PANTHER" id="PTHR34697">
    <property type="entry name" value="PHOSPHATIDYLGLYCEROL LYSYLTRANSFERASE"/>
    <property type="match status" value="1"/>
</dbReference>
<keyword evidence="9" id="KW-0443">Lipid metabolism</keyword>
<feature type="transmembrane region" description="Helical" evidence="14">
    <location>
        <begin position="88"/>
        <end position="112"/>
    </location>
</feature>
<dbReference type="NCBIfam" id="NF033480">
    <property type="entry name" value="bifunc_MprF"/>
    <property type="match status" value="1"/>
</dbReference>
<feature type="transmembrane region" description="Helical" evidence="14">
    <location>
        <begin position="55"/>
        <end position="76"/>
    </location>
</feature>
<proteinExistence type="inferred from homology"/>
<evidence type="ECO:0000256" key="8">
    <source>
        <dbReference type="ARBA" id="ARBA00022989"/>
    </source>
</evidence>
<keyword evidence="6" id="KW-0808">Transferase</keyword>
<accession>A0ABV8SVD1</accession>
<keyword evidence="17" id="KW-1185">Reference proteome</keyword>
<dbReference type="InterPro" id="IPR016181">
    <property type="entry name" value="Acyl_CoA_acyltransferase"/>
</dbReference>
<evidence type="ECO:0000256" key="4">
    <source>
        <dbReference type="ARBA" id="ARBA00021546"/>
    </source>
</evidence>
<evidence type="ECO:0000256" key="11">
    <source>
        <dbReference type="ARBA" id="ARBA00023251"/>
    </source>
</evidence>
<dbReference type="Pfam" id="PF09924">
    <property type="entry name" value="LPG_synthase_C"/>
    <property type="match status" value="1"/>
</dbReference>
<evidence type="ECO:0000256" key="6">
    <source>
        <dbReference type="ARBA" id="ARBA00022679"/>
    </source>
</evidence>
<feature type="transmembrane region" description="Helical" evidence="14">
    <location>
        <begin position="321"/>
        <end position="342"/>
    </location>
</feature>
<sequence>MADAVSGWAKWRIWLIAAGAGLISLLLFDAFRVLLAEVHFYKVLQQMESEPLQDLLLALGATALSYLVLTGYDLSAMKYAEVQIRRSTVLLTSFIAYALGNTVGLGVLTGGAVRMRLYTAAGIEANKVAQVIAFNASAFTFGTAAFGAAGLLWGADGVAQLAHMPAWLLRVIAGAVLIGVAGFIALSVRRREIMVAWRWKVRLPPAGLAVQQLLISALDLIASAATLWVLLPPGAVPAGEFMAWYAIALVLGLLSHVPGGLGVFEAVILLACGDRAPVEHIVSALVLYRVIYYLLPLILAAVLLAAYEVRAGIAAPIGRAAVRLSPMLLATMTFIAGGWLLVSGVTPASAQATDMLALRVPLTLVEASHFLGSVTGFAMIVIARGLLHRLDAAWWSAFVLALVAAVLAMPKGFALIQACYLVVLAILLYMSRAQFDRRSALFSNPLRGVWLLSVVWMVAATVFLLFFAYRRVDYTNELWWQFEFNANAPRSLRAMMGVMVAGLGFALWQLLRPSPGAPALPSHEELERASNIVRTQSSAEANLALMGDKHLLFSTQGNAFIMYGRQGRSWISLFDPVGRQSEWQELIWRFIELATDHGGRATFYQVRGDSLPLYLDAGMRAFKLGEYAYVQLQDFTIKGSKRSHLRQAINRGERDGLEFSLAQPAEVSALLPQLRTISDAWLEGQETREKGFSLGSFEPAYLSRQSCAIVRQQGQIVAFANLLCTQMKNEASVDLMRQLPLAPPGTMDFLFTKLMLYFQSEGFQRFGLGMAPMSGMASHELAPRWHRFGRMLFDYGETFYNFRGLRGFKDKFDPVWEPRYLVAGGGLTPLLTLADVATLISGGLRGMIAK</sequence>
<comment type="caution">
    <text evidence="16">The sequence shown here is derived from an EMBL/GenBank/DDBJ whole genome shotgun (WGS) entry which is preliminary data.</text>
</comment>
<comment type="similarity">
    <text evidence="2">Belongs to the LPG synthase family.</text>
</comment>
<organism evidence="16 17">
    <name type="scientific">Steroidobacter flavus</name>
    <dbReference type="NCBI Taxonomy" id="1842136"/>
    <lineage>
        <taxon>Bacteria</taxon>
        <taxon>Pseudomonadati</taxon>
        <taxon>Pseudomonadota</taxon>
        <taxon>Gammaproteobacteria</taxon>
        <taxon>Steroidobacterales</taxon>
        <taxon>Steroidobacteraceae</taxon>
        <taxon>Steroidobacter</taxon>
    </lineage>
</organism>
<feature type="transmembrane region" description="Helical" evidence="14">
    <location>
        <begin position="362"/>
        <end position="383"/>
    </location>
</feature>
<evidence type="ECO:0000256" key="10">
    <source>
        <dbReference type="ARBA" id="ARBA00023136"/>
    </source>
</evidence>
<dbReference type="InterPro" id="IPR024320">
    <property type="entry name" value="LPG_synthase_C"/>
</dbReference>
<reference evidence="17" key="1">
    <citation type="journal article" date="2019" name="Int. J. Syst. Evol. Microbiol.">
        <title>The Global Catalogue of Microorganisms (GCM) 10K type strain sequencing project: providing services to taxonomists for standard genome sequencing and annotation.</title>
        <authorList>
            <consortium name="The Broad Institute Genomics Platform"/>
            <consortium name="The Broad Institute Genome Sequencing Center for Infectious Disease"/>
            <person name="Wu L."/>
            <person name="Ma J."/>
        </authorList>
    </citation>
    <scope>NUCLEOTIDE SEQUENCE [LARGE SCALE GENOMIC DNA]</scope>
    <source>
        <strain evidence="17">CGMCC 1.10759</strain>
    </source>
</reference>
<evidence type="ECO:0000256" key="9">
    <source>
        <dbReference type="ARBA" id="ARBA00023098"/>
    </source>
</evidence>
<dbReference type="Pfam" id="PF03706">
    <property type="entry name" value="LPG_synthase_TM"/>
    <property type="match status" value="1"/>
</dbReference>
<keyword evidence="11" id="KW-0046">Antibiotic resistance</keyword>
<name>A0ABV8SVD1_9GAMM</name>
<evidence type="ECO:0000256" key="14">
    <source>
        <dbReference type="SAM" id="Phobius"/>
    </source>
</evidence>
<feature type="domain" description="Phosphatidylglycerol lysyltransferase C-terminal" evidence="15">
    <location>
        <begin position="537"/>
        <end position="822"/>
    </location>
</feature>
<keyword evidence="7 14" id="KW-0812">Transmembrane</keyword>
<dbReference type="SUPFAM" id="SSF55729">
    <property type="entry name" value="Acyl-CoA N-acyltransferases (Nat)"/>
    <property type="match status" value="1"/>
</dbReference>
<feature type="transmembrane region" description="Helical" evidence="14">
    <location>
        <begin position="167"/>
        <end position="188"/>
    </location>
</feature>
<feature type="transmembrane region" description="Helical" evidence="14">
    <location>
        <begin position="492"/>
        <end position="511"/>
    </location>
</feature>
<evidence type="ECO:0000259" key="15">
    <source>
        <dbReference type="Pfam" id="PF09924"/>
    </source>
</evidence>
<evidence type="ECO:0000256" key="7">
    <source>
        <dbReference type="ARBA" id="ARBA00022692"/>
    </source>
</evidence>
<keyword evidence="8 14" id="KW-1133">Transmembrane helix</keyword>
<feature type="transmembrane region" description="Helical" evidence="14">
    <location>
        <begin position="132"/>
        <end position="155"/>
    </location>
</feature>
<evidence type="ECO:0000256" key="2">
    <source>
        <dbReference type="ARBA" id="ARBA00008627"/>
    </source>
</evidence>
<evidence type="ECO:0000256" key="1">
    <source>
        <dbReference type="ARBA" id="ARBA00004651"/>
    </source>
</evidence>
<feature type="transmembrane region" description="Helical" evidence="14">
    <location>
        <begin position="243"/>
        <end position="270"/>
    </location>
</feature>
<gene>
    <name evidence="16" type="primary">mprF</name>
    <name evidence="16" type="ORF">ACFPN2_15050</name>
</gene>
<keyword evidence="10 14" id="KW-0472">Membrane</keyword>
<dbReference type="Proteomes" id="UP001595904">
    <property type="component" value="Unassembled WGS sequence"/>
</dbReference>
<feature type="transmembrane region" description="Helical" evidence="14">
    <location>
        <begin position="390"/>
        <end position="408"/>
    </location>
</feature>
<feature type="transmembrane region" description="Helical" evidence="14">
    <location>
        <begin position="208"/>
        <end position="231"/>
    </location>
</feature>
<evidence type="ECO:0000256" key="12">
    <source>
        <dbReference type="ARBA" id="ARBA00031899"/>
    </source>
</evidence>